<protein>
    <submittedName>
        <fullName evidence="1">Uncharacterized protein</fullName>
    </submittedName>
</protein>
<name>A0ABQ4KAL9_9BACI</name>
<evidence type="ECO:0000313" key="1">
    <source>
        <dbReference type="EMBL" id="GIN22769.1"/>
    </source>
</evidence>
<dbReference type="EMBL" id="BOQT01000020">
    <property type="protein sequence ID" value="GIN22769.1"/>
    <property type="molecule type" value="Genomic_DNA"/>
</dbReference>
<proteinExistence type="predicted"/>
<accession>A0ABQ4KAL9</accession>
<comment type="caution">
    <text evidence="1">The sequence shown here is derived from an EMBL/GenBank/DDBJ whole genome shotgun (WGS) entry which is preliminary data.</text>
</comment>
<dbReference type="Proteomes" id="UP000680279">
    <property type="component" value="Unassembled WGS sequence"/>
</dbReference>
<organism evidence="1 2">
    <name type="scientific">Siminovitchia fordii</name>
    <dbReference type="NCBI Taxonomy" id="254759"/>
    <lineage>
        <taxon>Bacteria</taxon>
        <taxon>Bacillati</taxon>
        <taxon>Bacillota</taxon>
        <taxon>Bacilli</taxon>
        <taxon>Bacillales</taxon>
        <taxon>Bacillaceae</taxon>
        <taxon>Siminovitchia</taxon>
    </lineage>
</organism>
<sequence>MIIEDLLEHEIIETTLVIYGQLYPNSNFEVVQKLEGILSYQTSTENKDTSPKNQFTAHYLRKDF</sequence>
<gene>
    <name evidence="1" type="ORF">J1TS3_39030</name>
</gene>
<keyword evidence="2" id="KW-1185">Reference proteome</keyword>
<evidence type="ECO:0000313" key="2">
    <source>
        <dbReference type="Proteomes" id="UP000680279"/>
    </source>
</evidence>
<reference evidence="1 2" key="1">
    <citation type="submission" date="2021-03" db="EMBL/GenBank/DDBJ databases">
        <title>Antimicrobial resistance genes in bacteria isolated from Japanese honey, and their potential for conferring macrolide and lincosamide resistance in the American foulbrood pathogen Paenibacillus larvae.</title>
        <authorList>
            <person name="Okamoto M."/>
            <person name="Kumagai M."/>
            <person name="Kanamori H."/>
            <person name="Takamatsu D."/>
        </authorList>
    </citation>
    <scope>NUCLEOTIDE SEQUENCE [LARGE SCALE GENOMIC DNA]</scope>
    <source>
        <strain evidence="1 2">J1TS3</strain>
    </source>
</reference>